<dbReference type="EMBL" id="ML994643">
    <property type="protein sequence ID" value="KAF2183264.1"/>
    <property type="molecule type" value="Genomic_DNA"/>
</dbReference>
<proteinExistence type="predicted"/>
<name>A0A6A6DUK8_9PEZI</name>
<gene>
    <name evidence="1" type="ORF">K469DRAFT_209960</name>
</gene>
<evidence type="ECO:0000313" key="2">
    <source>
        <dbReference type="Proteomes" id="UP000800200"/>
    </source>
</evidence>
<reference evidence="1" key="1">
    <citation type="journal article" date="2020" name="Stud. Mycol.">
        <title>101 Dothideomycetes genomes: a test case for predicting lifestyles and emergence of pathogens.</title>
        <authorList>
            <person name="Haridas S."/>
            <person name="Albert R."/>
            <person name="Binder M."/>
            <person name="Bloem J."/>
            <person name="Labutti K."/>
            <person name="Salamov A."/>
            <person name="Andreopoulos B."/>
            <person name="Baker S."/>
            <person name="Barry K."/>
            <person name="Bills G."/>
            <person name="Bluhm B."/>
            <person name="Cannon C."/>
            <person name="Castanera R."/>
            <person name="Culley D."/>
            <person name="Daum C."/>
            <person name="Ezra D."/>
            <person name="Gonzalez J."/>
            <person name="Henrissat B."/>
            <person name="Kuo A."/>
            <person name="Liang C."/>
            <person name="Lipzen A."/>
            <person name="Lutzoni F."/>
            <person name="Magnuson J."/>
            <person name="Mondo S."/>
            <person name="Nolan M."/>
            <person name="Ohm R."/>
            <person name="Pangilinan J."/>
            <person name="Park H.-J."/>
            <person name="Ramirez L."/>
            <person name="Alfaro M."/>
            <person name="Sun H."/>
            <person name="Tritt A."/>
            <person name="Yoshinaga Y."/>
            <person name="Zwiers L.-H."/>
            <person name="Turgeon B."/>
            <person name="Goodwin S."/>
            <person name="Spatafora J."/>
            <person name="Crous P."/>
            <person name="Grigoriev I."/>
        </authorList>
    </citation>
    <scope>NUCLEOTIDE SEQUENCE</scope>
    <source>
        <strain evidence="1">CBS 207.26</strain>
    </source>
</reference>
<sequence length="142" mass="15434">MVSCVFSVASSSPSSSAWVIDLQLIEYGTVPSVKIQGAFRVGQPDGSWLLGCCTSRGPDASPVPRVGGRDIGRRTFVRRLMIQLVVEGSYLPVVFDFRGVSATKITLLLRSGDTMKCIALRGEKRCREALLRTPILHTPCHA</sequence>
<dbReference type="Proteomes" id="UP000800200">
    <property type="component" value="Unassembled WGS sequence"/>
</dbReference>
<protein>
    <submittedName>
        <fullName evidence="1">Uncharacterized protein</fullName>
    </submittedName>
</protein>
<keyword evidence="2" id="KW-1185">Reference proteome</keyword>
<accession>A0A6A6DUK8</accession>
<dbReference type="AlphaFoldDB" id="A0A6A6DUK8"/>
<organism evidence="1 2">
    <name type="scientific">Zopfia rhizophila CBS 207.26</name>
    <dbReference type="NCBI Taxonomy" id="1314779"/>
    <lineage>
        <taxon>Eukaryota</taxon>
        <taxon>Fungi</taxon>
        <taxon>Dikarya</taxon>
        <taxon>Ascomycota</taxon>
        <taxon>Pezizomycotina</taxon>
        <taxon>Dothideomycetes</taxon>
        <taxon>Dothideomycetes incertae sedis</taxon>
        <taxon>Zopfiaceae</taxon>
        <taxon>Zopfia</taxon>
    </lineage>
</organism>
<evidence type="ECO:0000313" key="1">
    <source>
        <dbReference type="EMBL" id="KAF2183264.1"/>
    </source>
</evidence>